<evidence type="ECO:0000256" key="11">
    <source>
        <dbReference type="SAM" id="MobiDB-lite"/>
    </source>
</evidence>
<organism evidence="14 15">
    <name type="scientific">Limulus polyphemus</name>
    <name type="common">Atlantic horseshoe crab</name>
    <dbReference type="NCBI Taxonomy" id="6850"/>
    <lineage>
        <taxon>Eukaryota</taxon>
        <taxon>Metazoa</taxon>
        <taxon>Ecdysozoa</taxon>
        <taxon>Arthropoda</taxon>
        <taxon>Chelicerata</taxon>
        <taxon>Merostomata</taxon>
        <taxon>Xiphosura</taxon>
        <taxon>Limulidae</taxon>
        <taxon>Limulus</taxon>
    </lineage>
</organism>
<feature type="transmembrane region" description="Helical" evidence="12">
    <location>
        <begin position="192"/>
        <end position="213"/>
    </location>
</feature>
<feature type="compositionally biased region" description="Basic and acidic residues" evidence="11">
    <location>
        <begin position="322"/>
        <end position="336"/>
    </location>
</feature>
<dbReference type="CDD" id="cd15293">
    <property type="entry name" value="7tmC_GPR158-like"/>
    <property type="match status" value="1"/>
</dbReference>
<reference evidence="15" key="1">
    <citation type="submission" date="2025-08" db="UniProtKB">
        <authorList>
            <consortium name="RefSeq"/>
        </authorList>
    </citation>
    <scope>IDENTIFICATION</scope>
    <source>
        <tissue evidence="15">Muscle</tissue>
    </source>
</reference>
<dbReference type="PANTHER" id="PTHR32546">
    <property type="entry name" value="G-PROTEIN COUPLED RECEPTOR 158-RELATED"/>
    <property type="match status" value="1"/>
</dbReference>
<feature type="domain" description="G-protein coupled receptors family 3 profile" evidence="13">
    <location>
        <begin position="8"/>
        <end position="218"/>
    </location>
</feature>
<dbReference type="PROSITE" id="PS50259">
    <property type="entry name" value="G_PROTEIN_RECEP_F3_4"/>
    <property type="match status" value="1"/>
</dbReference>
<evidence type="ECO:0000256" key="6">
    <source>
        <dbReference type="ARBA" id="ARBA00023040"/>
    </source>
</evidence>
<evidence type="ECO:0000256" key="7">
    <source>
        <dbReference type="ARBA" id="ARBA00023136"/>
    </source>
</evidence>
<evidence type="ECO:0000259" key="13">
    <source>
        <dbReference type="PROSITE" id="PS50259"/>
    </source>
</evidence>
<dbReference type="Pfam" id="PF00003">
    <property type="entry name" value="7tm_3"/>
    <property type="match status" value="1"/>
</dbReference>
<dbReference type="GeneID" id="106472216"/>
<keyword evidence="7 12" id="KW-0472">Membrane</keyword>
<dbReference type="PANTHER" id="PTHR32546:SF26">
    <property type="entry name" value="SMOG, ISOFORM D"/>
    <property type="match status" value="1"/>
</dbReference>
<evidence type="ECO:0000256" key="5">
    <source>
        <dbReference type="ARBA" id="ARBA00022989"/>
    </source>
</evidence>
<protein>
    <submittedName>
        <fullName evidence="15">Probable G-protein coupled receptor 158</fullName>
    </submittedName>
</protein>
<evidence type="ECO:0000256" key="1">
    <source>
        <dbReference type="ARBA" id="ARBA00004651"/>
    </source>
</evidence>
<sequence length="372" mass="43454">MWIMLEAMLFGSLLLYQTVVVRYFEPTLVTCLAEPWFRELGFAIFYGSIVLKVYRILAEFQTRKAHRVCVRDKDLLKYLLGIALIVMCYMAAWTAVVMDNVTRGHDIIDQQETLDGLKYFTCRALWWDYVTEGGEFLFLLLGIYLTYCIRNARKEFYREKWPLCAAICIETVVSITTHTVRRVMWLSLGQDYLFFLYFLRYQLTVTFILALIFGPKLWYHHRPSDPNRHLSCDIQDHLPDSLKLHEAIMSNGEVDLVEINLADMDPEDIRAELRRVYTQLQALRNKTMRKDNPHISKRRGGRKVTHRRFSLQPFHHKHKQHHDHDHEITEVSKTPEDSVASIEGAPGQTEGTSTYNEDVVSTPTVSFKTGLK</sequence>
<keyword evidence="14" id="KW-1185">Reference proteome</keyword>
<evidence type="ECO:0000313" key="14">
    <source>
        <dbReference type="Proteomes" id="UP000694941"/>
    </source>
</evidence>
<evidence type="ECO:0000256" key="9">
    <source>
        <dbReference type="ARBA" id="ARBA00023180"/>
    </source>
</evidence>
<feature type="compositionally biased region" description="Polar residues" evidence="11">
    <location>
        <begin position="349"/>
        <end position="372"/>
    </location>
</feature>
<feature type="transmembrane region" description="Helical" evidence="12">
    <location>
        <begin position="75"/>
        <end position="96"/>
    </location>
</feature>
<evidence type="ECO:0000256" key="8">
    <source>
        <dbReference type="ARBA" id="ARBA00023170"/>
    </source>
</evidence>
<keyword evidence="10" id="KW-0807">Transducer</keyword>
<feature type="region of interest" description="Disordered" evidence="11">
    <location>
        <begin position="314"/>
        <end position="372"/>
    </location>
</feature>
<comment type="similarity">
    <text evidence="2">Belongs to the G-protein coupled receptor 3 family.</text>
</comment>
<proteinExistence type="inferred from homology"/>
<evidence type="ECO:0000313" key="15">
    <source>
        <dbReference type="RefSeq" id="XP_022256530.1"/>
    </source>
</evidence>
<keyword evidence="9" id="KW-0325">Glycoprotein</keyword>
<dbReference type="RefSeq" id="XP_022256530.1">
    <property type="nucleotide sequence ID" value="XM_022400822.1"/>
</dbReference>
<evidence type="ECO:0000256" key="4">
    <source>
        <dbReference type="ARBA" id="ARBA00022692"/>
    </source>
</evidence>
<name>A0ABM1TKX4_LIMPO</name>
<keyword evidence="5 12" id="KW-1133">Transmembrane helix</keyword>
<dbReference type="InterPro" id="IPR017978">
    <property type="entry name" value="GPCR_3_C"/>
</dbReference>
<feature type="transmembrane region" description="Helical" evidence="12">
    <location>
        <begin position="36"/>
        <end position="54"/>
    </location>
</feature>
<evidence type="ECO:0000256" key="3">
    <source>
        <dbReference type="ARBA" id="ARBA00022475"/>
    </source>
</evidence>
<evidence type="ECO:0000256" key="2">
    <source>
        <dbReference type="ARBA" id="ARBA00007242"/>
    </source>
</evidence>
<gene>
    <name evidence="15" type="primary">LOC106472216</name>
</gene>
<dbReference type="Proteomes" id="UP000694941">
    <property type="component" value="Unplaced"/>
</dbReference>
<feature type="transmembrane region" description="Helical" evidence="12">
    <location>
        <begin position="7"/>
        <end position="24"/>
    </location>
</feature>
<keyword evidence="6" id="KW-0297">G-protein coupled receptor</keyword>
<evidence type="ECO:0000256" key="12">
    <source>
        <dbReference type="SAM" id="Phobius"/>
    </source>
</evidence>
<keyword evidence="3" id="KW-1003">Cell membrane</keyword>
<comment type="subcellular location">
    <subcellularLocation>
        <location evidence="1">Cell membrane</location>
        <topology evidence="1">Multi-pass membrane protein</topology>
    </subcellularLocation>
</comment>
<keyword evidence="4 12" id="KW-0812">Transmembrane</keyword>
<dbReference type="InterPro" id="IPR043458">
    <property type="entry name" value="GPR158/179"/>
</dbReference>
<evidence type="ECO:0000256" key="10">
    <source>
        <dbReference type="ARBA" id="ARBA00023224"/>
    </source>
</evidence>
<feature type="transmembrane region" description="Helical" evidence="12">
    <location>
        <begin position="133"/>
        <end position="149"/>
    </location>
</feature>
<accession>A0ABM1TKX4</accession>
<keyword evidence="8 15" id="KW-0675">Receptor</keyword>